<dbReference type="SUPFAM" id="SSF48452">
    <property type="entry name" value="TPR-like"/>
    <property type="match status" value="1"/>
</dbReference>
<dbReference type="InterPro" id="IPR033985">
    <property type="entry name" value="SusD-like_N"/>
</dbReference>
<evidence type="ECO:0000256" key="5">
    <source>
        <dbReference type="ARBA" id="ARBA00023237"/>
    </source>
</evidence>
<evidence type="ECO:0000256" key="1">
    <source>
        <dbReference type="ARBA" id="ARBA00004442"/>
    </source>
</evidence>
<organism evidence="8 9">
    <name type="scientific">Sphingobacterium micropteri</name>
    <dbReference type="NCBI Taxonomy" id="2763501"/>
    <lineage>
        <taxon>Bacteria</taxon>
        <taxon>Pseudomonadati</taxon>
        <taxon>Bacteroidota</taxon>
        <taxon>Sphingobacteriia</taxon>
        <taxon>Sphingobacteriales</taxon>
        <taxon>Sphingobacteriaceae</taxon>
        <taxon>Sphingobacterium</taxon>
    </lineage>
</organism>
<evidence type="ECO:0000256" key="4">
    <source>
        <dbReference type="ARBA" id="ARBA00023136"/>
    </source>
</evidence>
<dbReference type="Pfam" id="PF07980">
    <property type="entry name" value="SusD_RagB"/>
    <property type="match status" value="1"/>
</dbReference>
<evidence type="ECO:0000259" key="7">
    <source>
        <dbReference type="Pfam" id="PF14322"/>
    </source>
</evidence>
<comment type="caution">
    <text evidence="8">The sequence shown here is derived from an EMBL/GenBank/DDBJ whole genome shotgun (WGS) entry which is preliminary data.</text>
</comment>
<proteinExistence type="inferred from homology"/>
<comment type="subcellular location">
    <subcellularLocation>
        <location evidence="1">Cell outer membrane</location>
    </subcellularLocation>
</comment>
<evidence type="ECO:0000313" key="9">
    <source>
        <dbReference type="Proteomes" id="UP000602759"/>
    </source>
</evidence>
<keyword evidence="4" id="KW-0472">Membrane</keyword>
<reference evidence="8 9" key="1">
    <citation type="submission" date="2020-08" db="EMBL/GenBank/DDBJ databases">
        <title>Sphingobacterium sp. DN00404 isolated from aquaculture water.</title>
        <authorList>
            <person name="Zhang M."/>
        </authorList>
    </citation>
    <scope>NUCLEOTIDE SEQUENCE [LARGE SCALE GENOMIC DNA]</scope>
    <source>
        <strain evidence="8 9">DN00404</strain>
    </source>
</reference>
<sequence length="545" mass="61744">MKTVKKHTIRFTAAVLVATAGFSSCTNLDENLYSELEEASFYKNKLEVMQAALRPFTHMQAWLAPTGGNGFYYHSELAADQVAWPQKGRHGYDGGDHFRMHYHTWTDNENRMRTAWELMWTGVGFINNALADIEALDIEAIGMTQEEIDEVFAQLRVLRAYHYMRIMDMWGNVPVATKVSETPENPETRPRAEVFEFVKTELEAEVEKLPDLSAETVGKVNKAAGYAMLSELYLNADKWSGTAMWDECIAASEKVISGAGGGIGGTPQLSEDINAIFSNTNSANPEALFQFQYSRKGGFTFDWGGFYMSYDYMKEVLDVGYGGWNAFVVIPTAFDAYQESDLRKQDWFLFGPQYKYGTQTPVKGTEEYAGQDLVFVNAIRRESEGDTNSEGSMAEGEENSGARFHKYKSGRLSDENYQENDYIIYRLTEMYFNKAEALIRKNGGTADQEAVDLINASKERAFEAADWNANRYTTANLTLDELLAERGREFIFEGKRRTDLIRFGKYTTGSWWDHEATNDANKELFPIPQTQLAINPNLQQNPGYN</sequence>
<evidence type="ECO:0000256" key="2">
    <source>
        <dbReference type="ARBA" id="ARBA00006275"/>
    </source>
</evidence>
<accession>A0ABR7YSB6</accession>
<name>A0ABR7YSB6_9SPHI</name>
<evidence type="ECO:0000313" key="8">
    <source>
        <dbReference type="EMBL" id="MBD1434243.1"/>
    </source>
</evidence>
<keyword evidence="9" id="KW-1185">Reference proteome</keyword>
<protein>
    <submittedName>
        <fullName evidence="8">RagB/SusD family nutrient uptake outer membrane protein</fullName>
    </submittedName>
</protein>
<evidence type="ECO:0000259" key="6">
    <source>
        <dbReference type="Pfam" id="PF07980"/>
    </source>
</evidence>
<dbReference type="Gene3D" id="1.25.40.390">
    <property type="match status" value="1"/>
</dbReference>
<evidence type="ECO:0000256" key="3">
    <source>
        <dbReference type="ARBA" id="ARBA00022729"/>
    </source>
</evidence>
<dbReference type="Proteomes" id="UP000602759">
    <property type="component" value="Unassembled WGS sequence"/>
</dbReference>
<gene>
    <name evidence="8" type="ORF">H8B06_15535</name>
</gene>
<feature type="domain" description="RagB/SusD" evidence="6">
    <location>
        <begin position="285"/>
        <end position="544"/>
    </location>
</feature>
<dbReference type="InterPro" id="IPR011990">
    <property type="entry name" value="TPR-like_helical_dom_sf"/>
</dbReference>
<keyword evidence="5" id="KW-0998">Cell outer membrane</keyword>
<feature type="domain" description="SusD-like N-terminal" evidence="7">
    <location>
        <begin position="98"/>
        <end position="234"/>
    </location>
</feature>
<dbReference type="Pfam" id="PF14322">
    <property type="entry name" value="SusD-like_3"/>
    <property type="match status" value="1"/>
</dbReference>
<dbReference type="EMBL" id="JACOIK010000011">
    <property type="protein sequence ID" value="MBD1434243.1"/>
    <property type="molecule type" value="Genomic_DNA"/>
</dbReference>
<keyword evidence="3" id="KW-0732">Signal</keyword>
<dbReference type="PROSITE" id="PS51257">
    <property type="entry name" value="PROKAR_LIPOPROTEIN"/>
    <property type="match status" value="1"/>
</dbReference>
<dbReference type="RefSeq" id="WP_190995153.1">
    <property type="nucleotide sequence ID" value="NZ_JACOIK010000011.1"/>
</dbReference>
<comment type="similarity">
    <text evidence="2">Belongs to the SusD family.</text>
</comment>
<dbReference type="InterPro" id="IPR012944">
    <property type="entry name" value="SusD_RagB_dom"/>
</dbReference>